<dbReference type="KEGG" id="pgr:PGTG_13631"/>
<dbReference type="Proteomes" id="UP000008783">
    <property type="component" value="Unassembled WGS sequence"/>
</dbReference>
<accession>E3KT17</accession>
<dbReference type="RefSeq" id="XP_003331822.1">
    <property type="nucleotide sequence ID" value="XM_003331774.1"/>
</dbReference>
<organism evidence="1 2">
    <name type="scientific">Puccinia graminis f. sp. tritici (strain CRL 75-36-700-3 / race SCCL)</name>
    <name type="common">Black stem rust fungus</name>
    <dbReference type="NCBI Taxonomy" id="418459"/>
    <lineage>
        <taxon>Eukaryota</taxon>
        <taxon>Fungi</taxon>
        <taxon>Dikarya</taxon>
        <taxon>Basidiomycota</taxon>
        <taxon>Pucciniomycotina</taxon>
        <taxon>Pucciniomycetes</taxon>
        <taxon>Pucciniales</taxon>
        <taxon>Pucciniaceae</taxon>
        <taxon>Puccinia</taxon>
    </lineage>
</organism>
<keyword evidence="2" id="KW-1185">Reference proteome</keyword>
<dbReference type="HOGENOM" id="CLU_1960668_0_0_1"/>
<protein>
    <submittedName>
        <fullName evidence="1">Uncharacterized protein</fullName>
    </submittedName>
</protein>
<reference evidence="2" key="2">
    <citation type="journal article" date="2011" name="Proc. Natl. Acad. Sci. U.S.A.">
        <title>Obligate biotrophy features unraveled by the genomic analysis of rust fungi.</title>
        <authorList>
            <person name="Duplessis S."/>
            <person name="Cuomo C.A."/>
            <person name="Lin Y.-C."/>
            <person name="Aerts A."/>
            <person name="Tisserant E."/>
            <person name="Veneault-Fourrey C."/>
            <person name="Joly D.L."/>
            <person name="Hacquard S."/>
            <person name="Amselem J."/>
            <person name="Cantarel B.L."/>
            <person name="Chiu R."/>
            <person name="Coutinho P.M."/>
            <person name="Feau N."/>
            <person name="Field M."/>
            <person name="Frey P."/>
            <person name="Gelhaye E."/>
            <person name="Goldberg J."/>
            <person name="Grabherr M.G."/>
            <person name="Kodira C.D."/>
            <person name="Kohler A."/>
            <person name="Kuees U."/>
            <person name="Lindquist E.A."/>
            <person name="Lucas S.M."/>
            <person name="Mago R."/>
            <person name="Mauceli E."/>
            <person name="Morin E."/>
            <person name="Murat C."/>
            <person name="Pangilinan J.L."/>
            <person name="Park R."/>
            <person name="Pearson M."/>
            <person name="Quesneville H."/>
            <person name="Rouhier N."/>
            <person name="Sakthikumar S."/>
            <person name="Salamov A.A."/>
            <person name="Schmutz J."/>
            <person name="Selles B."/>
            <person name="Shapiro H."/>
            <person name="Tanguay P."/>
            <person name="Tuskan G.A."/>
            <person name="Henrissat B."/>
            <person name="Van de Peer Y."/>
            <person name="Rouze P."/>
            <person name="Ellis J.G."/>
            <person name="Dodds P.N."/>
            <person name="Schein J.E."/>
            <person name="Zhong S."/>
            <person name="Hamelin R.C."/>
            <person name="Grigoriev I.V."/>
            <person name="Szabo L.J."/>
            <person name="Martin F."/>
        </authorList>
    </citation>
    <scope>NUCLEOTIDE SEQUENCE [LARGE SCALE GENOMIC DNA]</scope>
    <source>
        <strain evidence="2">CRL 75-36-700-3 / race SCCL</strain>
    </source>
</reference>
<dbReference type="AlphaFoldDB" id="E3KT17"/>
<evidence type="ECO:0000313" key="2">
    <source>
        <dbReference type="Proteomes" id="UP000008783"/>
    </source>
</evidence>
<name>E3KT17_PUCGT</name>
<gene>
    <name evidence="1" type="ORF">PGTG_13631</name>
</gene>
<evidence type="ECO:0000313" key="1">
    <source>
        <dbReference type="EMBL" id="EFP87403.1"/>
    </source>
</evidence>
<reference key="1">
    <citation type="submission" date="2007-01" db="EMBL/GenBank/DDBJ databases">
        <title>The Genome Sequence of Puccinia graminis f. sp. tritici Strain CRL 75-36-700-3.</title>
        <authorList>
            <consortium name="The Broad Institute Genome Sequencing Platform"/>
            <person name="Birren B."/>
            <person name="Lander E."/>
            <person name="Galagan J."/>
            <person name="Nusbaum C."/>
            <person name="Devon K."/>
            <person name="Cuomo C."/>
            <person name="Jaffe D."/>
            <person name="Butler J."/>
            <person name="Alvarez P."/>
            <person name="Gnerre S."/>
            <person name="Grabherr M."/>
            <person name="Mauceli E."/>
            <person name="Brockman W."/>
            <person name="Young S."/>
            <person name="LaButti K."/>
            <person name="Sykes S."/>
            <person name="DeCaprio D."/>
            <person name="Crawford M."/>
            <person name="Koehrsen M."/>
            <person name="Engels R."/>
            <person name="Montgomery P."/>
            <person name="Pearson M."/>
            <person name="Howarth C."/>
            <person name="Larson L."/>
            <person name="White J."/>
            <person name="Zeng Q."/>
            <person name="Kodira C."/>
            <person name="Yandava C."/>
            <person name="Alvarado L."/>
            <person name="O'Leary S."/>
            <person name="Szabo L."/>
            <person name="Dean R."/>
            <person name="Schein J."/>
        </authorList>
    </citation>
    <scope>NUCLEOTIDE SEQUENCE</scope>
    <source>
        <strain>CRL 75-36-700-3</strain>
    </source>
</reference>
<sequence length="128" mass="14347">MAPRGNQELREADVQWGSAKTKVLQKEIFKEWGQWRAELAHLYRFLFESSEGSDAESNLDFCPEGINSSSDSDSGDLASDFDDCLKGCNAINSNTIFNNSVSMEILRSVIETIHLPLWINHVPVTIVL</sequence>
<dbReference type="InParanoid" id="E3KT17"/>
<dbReference type="GeneID" id="10538132"/>
<dbReference type="VEuPathDB" id="FungiDB:PGTG_13631"/>
<dbReference type="EMBL" id="DS178306">
    <property type="protein sequence ID" value="EFP87403.1"/>
    <property type="molecule type" value="Genomic_DNA"/>
</dbReference>
<proteinExistence type="predicted"/>